<name>A0A2S7T1I0_9BACT</name>
<feature type="domain" description="Thioesterase" evidence="2">
    <location>
        <begin position="47"/>
        <end position="120"/>
    </location>
</feature>
<dbReference type="InterPro" id="IPR006683">
    <property type="entry name" value="Thioestr_dom"/>
</dbReference>
<dbReference type="PANTHER" id="PTHR42856">
    <property type="entry name" value="ACYL-COENZYME A THIOESTERASE PAAI"/>
    <property type="match status" value="1"/>
</dbReference>
<dbReference type="CDD" id="cd03443">
    <property type="entry name" value="PaaI_thioesterase"/>
    <property type="match status" value="1"/>
</dbReference>
<sequence length="137" mass="15305">MDHSSPILKALIDQDHYSRWLGLIIDDYGLGFCKLHFTIRQEMLNGFGIVHGGIVFSAADSAFAFACNSHGRLSVALDVQISFIRSAKEGETLYVDCKEIHLGNKTAFFDIAITNEQKEIVATFKSTSYRTSRNVLE</sequence>
<dbReference type="AlphaFoldDB" id="A0A2S7T1I0"/>
<dbReference type="Pfam" id="PF03061">
    <property type="entry name" value="4HBT"/>
    <property type="match status" value="1"/>
</dbReference>
<evidence type="ECO:0000259" key="2">
    <source>
        <dbReference type="Pfam" id="PF03061"/>
    </source>
</evidence>
<proteinExistence type="predicted"/>
<dbReference type="EMBL" id="PPSL01000001">
    <property type="protein sequence ID" value="PQJ13073.1"/>
    <property type="molecule type" value="Genomic_DNA"/>
</dbReference>
<dbReference type="PANTHER" id="PTHR42856:SF1">
    <property type="entry name" value="ACYL-COENZYME A THIOESTERASE PAAI"/>
    <property type="match status" value="1"/>
</dbReference>
<gene>
    <name evidence="3" type="ORF">CJD36_004835</name>
</gene>
<dbReference type="SUPFAM" id="SSF54637">
    <property type="entry name" value="Thioesterase/thiol ester dehydrase-isomerase"/>
    <property type="match status" value="1"/>
</dbReference>
<dbReference type="OrthoDB" id="32575at2"/>
<dbReference type="Gene3D" id="3.10.129.10">
    <property type="entry name" value="Hotdog Thioesterase"/>
    <property type="match status" value="1"/>
</dbReference>
<dbReference type="InterPro" id="IPR003736">
    <property type="entry name" value="PAAI_dom"/>
</dbReference>
<reference evidence="3 4" key="1">
    <citation type="submission" date="2018-01" db="EMBL/GenBank/DDBJ databases">
        <title>A novel member of the phylum Bacteroidetes isolated from glacier ice.</title>
        <authorList>
            <person name="Liu Q."/>
            <person name="Xin Y.-H."/>
        </authorList>
    </citation>
    <scope>NUCLEOTIDE SEQUENCE [LARGE SCALE GENOMIC DNA]</scope>
    <source>
        <strain evidence="3 4">RB1R16</strain>
    </source>
</reference>
<dbReference type="GO" id="GO:0016289">
    <property type="term" value="F:acyl-CoA hydrolase activity"/>
    <property type="evidence" value="ECO:0007669"/>
    <property type="project" value="TreeGrafter"/>
</dbReference>
<evidence type="ECO:0000256" key="1">
    <source>
        <dbReference type="ARBA" id="ARBA00022801"/>
    </source>
</evidence>
<evidence type="ECO:0000313" key="3">
    <source>
        <dbReference type="EMBL" id="PQJ13073.1"/>
    </source>
</evidence>
<accession>A0A2S7T1I0</accession>
<dbReference type="RefSeq" id="WP_105037957.1">
    <property type="nucleotide sequence ID" value="NZ_PPSL01000001.1"/>
</dbReference>
<comment type="caution">
    <text evidence="3">The sequence shown here is derived from an EMBL/GenBank/DDBJ whole genome shotgun (WGS) entry which is preliminary data.</text>
</comment>
<dbReference type="InterPro" id="IPR052723">
    <property type="entry name" value="Acyl-CoA_thioesterase_PaaI"/>
</dbReference>
<dbReference type="Proteomes" id="UP000239872">
    <property type="component" value="Unassembled WGS sequence"/>
</dbReference>
<keyword evidence="1" id="KW-0378">Hydrolase</keyword>
<dbReference type="InterPro" id="IPR029069">
    <property type="entry name" value="HotDog_dom_sf"/>
</dbReference>
<keyword evidence="4" id="KW-1185">Reference proteome</keyword>
<evidence type="ECO:0000313" key="4">
    <source>
        <dbReference type="Proteomes" id="UP000239872"/>
    </source>
</evidence>
<protein>
    <submittedName>
        <fullName evidence="3">Thioesterase</fullName>
    </submittedName>
</protein>
<dbReference type="NCBIfam" id="TIGR00369">
    <property type="entry name" value="unchar_dom_1"/>
    <property type="match status" value="1"/>
</dbReference>
<organism evidence="3 4">
    <name type="scientific">Flavipsychrobacter stenotrophus</name>
    <dbReference type="NCBI Taxonomy" id="2077091"/>
    <lineage>
        <taxon>Bacteria</taxon>
        <taxon>Pseudomonadati</taxon>
        <taxon>Bacteroidota</taxon>
        <taxon>Chitinophagia</taxon>
        <taxon>Chitinophagales</taxon>
        <taxon>Chitinophagaceae</taxon>
        <taxon>Flavipsychrobacter</taxon>
    </lineage>
</organism>